<keyword evidence="3 5" id="KW-1133">Transmembrane helix</keyword>
<dbReference type="Proteomes" id="UP001214553">
    <property type="component" value="Chromosome"/>
</dbReference>
<dbReference type="InterPro" id="IPR052524">
    <property type="entry name" value="MFS_Cyanate_Porter"/>
</dbReference>
<reference evidence="7 8" key="1">
    <citation type="submission" date="2023-03" db="EMBL/GenBank/DDBJ databases">
        <title>Genome sequence of Microbacterium sp. KACC 23027.</title>
        <authorList>
            <person name="Kim S."/>
            <person name="Heo J."/>
            <person name="Kwon S.-W."/>
        </authorList>
    </citation>
    <scope>NUCLEOTIDE SEQUENCE [LARGE SCALE GENOMIC DNA]</scope>
    <source>
        <strain evidence="7 8">KACC 23027</strain>
    </source>
</reference>
<organism evidence="7 8">
    <name type="scientific">Microbacterium horticulturae</name>
    <dbReference type="NCBI Taxonomy" id="3028316"/>
    <lineage>
        <taxon>Bacteria</taxon>
        <taxon>Bacillati</taxon>
        <taxon>Actinomycetota</taxon>
        <taxon>Actinomycetes</taxon>
        <taxon>Micrococcales</taxon>
        <taxon>Microbacteriaceae</taxon>
        <taxon>Microbacterium</taxon>
    </lineage>
</organism>
<feature type="transmembrane region" description="Helical" evidence="5">
    <location>
        <begin position="319"/>
        <end position="340"/>
    </location>
</feature>
<keyword evidence="8" id="KW-1185">Reference proteome</keyword>
<dbReference type="InterPro" id="IPR020846">
    <property type="entry name" value="MFS_dom"/>
</dbReference>
<comment type="subcellular location">
    <subcellularLocation>
        <location evidence="1">Cell membrane</location>
        <topology evidence="1">Multi-pass membrane protein</topology>
    </subcellularLocation>
</comment>
<evidence type="ECO:0000313" key="8">
    <source>
        <dbReference type="Proteomes" id="UP001214553"/>
    </source>
</evidence>
<dbReference type="SUPFAM" id="SSF103473">
    <property type="entry name" value="MFS general substrate transporter"/>
    <property type="match status" value="1"/>
</dbReference>
<dbReference type="Gene3D" id="1.20.1250.20">
    <property type="entry name" value="MFS general substrate transporter like domains"/>
    <property type="match status" value="1"/>
</dbReference>
<feature type="transmembrane region" description="Helical" evidence="5">
    <location>
        <begin position="108"/>
        <end position="130"/>
    </location>
</feature>
<dbReference type="CDD" id="cd17339">
    <property type="entry name" value="MFS_NIMT_CynX_like"/>
    <property type="match status" value="1"/>
</dbReference>
<feature type="transmembrane region" description="Helical" evidence="5">
    <location>
        <begin position="352"/>
        <end position="372"/>
    </location>
</feature>
<dbReference type="RefSeq" id="WP_275278425.1">
    <property type="nucleotide sequence ID" value="NZ_CP119108.1"/>
</dbReference>
<dbReference type="InterPro" id="IPR036259">
    <property type="entry name" value="MFS_trans_sf"/>
</dbReference>
<dbReference type="InterPro" id="IPR011701">
    <property type="entry name" value="MFS"/>
</dbReference>
<keyword evidence="4 5" id="KW-0472">Membrane</keyword>
<evidence type="ECO:0000256" key="5">
    <source>
        <dbReference type="SAM" id="Phobius"/>
    </source>
</evidence>
<feature type="transmembrane region" description="Helical" evidence="5">
    <location>
        <begin position="267"/>
        <end position="287"/>
    </location>
</feature>
<gene>
    <name evidence="7" type="ORF">PU630_00635</name>
</gene>
<dbReference type="EMBL" id="CP119108">
    <property type="protein sequence ID" value="WEG09101.1"/>
    <property type="molecule type" value="Genomic_DNA"/>
</dbReference>
<evidence type="ECO:0000256" key="4">
    <source>
        <dbReference type="ARBA" id="ARBA00023136"/>
    </source>
</evidence>
<feature type="transmembrane region" description="Helical" evidence="5">
    <location>
        <begin position="48"/>
        <end position="73"/>
    </location>
</feature>
<keyword evidence="2 5" id="KW-0812">Transmembrane</keyword>
<proteinExistence type="predicted"/>
<dbReference type="Pfam" id="PF07690">
    <property type="entry name" value="MFS_1"/>
    <property type="match status" value="1"/>
</dbReference>
<protein>
    <submittedName>
        <fullName evidence="7">MFS transporter</fullName>
    </submittedName>
</protein>
<dbReference type="PANTHER" id="PTHR23523">
    <property type="match status" value="1"/>
</dbReference>
<evidence type="ECO:0000259" key="6">
    <source>
        <dbReference type="PROSITE" id="PS50850"/>
    </source>
</evidence>
<evidence type="ECO:0000256" key="1">
    <source>
        <dbReference type="ARBA" id="ARBA00004651"/>
    </source>
</evidence>
<feature type="transmembrane region" description="Helical" evidence="5">
    <location>
        <begin position="85"/>
        <end position="102"/>
    </location>
</feature>
<feature type="transmembrane region" description="Helical" evidence="5">
    <location>
        <begin position="169"/>
        <end position="190"/>
    </location>
</feature>
<name>A0ABY8BY25_9MICO</name>
<sequence>MTSATPPIHRDGAARAGLMLAGVLLLAANLRAGITSVGPVLGDIRTDLGIGGTAASFLVALPVIGFAVVSPIAPGIARKVGLERALGGSLLILAVAIVLRSVPLPGAIWVGTAILGGAIAMINVLLPALIKREYPDRVGPMTGIYSALQSGVAAIAAGLAVPIAGMTSAGWRLSLGIWAALALIAFAVFLPQLRARYTPADKAMDAAAAEGADAPADPAHVGPMWRSPLAWAVTLYLGLQSTIYYTAITWWPTVEHDGGLSIVGAGWHQFVFQCFGIVGSLTAAALLHRLRAQSGLAAIAAVVVFVAVGGQMLLPALGIVWVAMLGAAGGASITVALSLFGLRTRNHHQAAALSGMGQSVGYLLAAFGPILVGALHDATGSWEWPLFALLVVSVGIFITGILAGRARYVGERA</sequence>
<evidence type="ECO:0000256" key="2">
    <source>
        <dbReference type="ARBA" id="ARBA00022692"/>
    </source>
</evidence>
<feature type="transmembrane region" description="Helical" evidence="5">
    <location>
        <begin position="384"/>
        <end position="404"/>
    </location>
</feature>
<feature type="transmembrane region" description="Helical" evidence="5">
    <location>
        <begin position="142"/>
        <end position="163"/>
    </location>
</feature>
<accession>A0ABY8BY25</accession>
<evidence type="ECO:0000313" key="7">
    <source>
        <dbReference type="EMBL" id="WEG09101.1"/>
    </source>
</evidence>
<dbReference type="PROSITE" id="PS50850">
    <property type="entry name" value="MFS"/>
    <property type="match status" value="1"/>
</dbReference>
<evidence type="ECO:0000256" key="3">
    <source>
        <dbReference type="ARBA" id="ARBA00022989"/>
    </source>
</evidence>
<feature type="transmembrane region" description="Helical" evidence="5">
    <location>
        <begin position="229"/>
        <end position="247"/>
    </location>
</feature>
<feature type="domain" description="Major facilitator superfamily (MFS) profile" evidence="6">
    <location>
        <begin position="17"/>
        <end position="407"/>
    </location>
</feature>
<feature type="transmembrane region" description="Helical" evidence="5">
    <location>
        <begin position="294"/>
        <end position="313"/>
    </location>
</feature>
<dbReference type="PANTHER" id="PTHR23523:SF2">
    <property type="entry name" value="2-NITROIMIDAZOLE TRANSPORTER"/>
    <property type="match status" value="1"/>
</dbReference>